<protein>
    <submittedName>
        <fullName evidence="1">Uncharacterized protein</fullName>
    </submittedName>
</protein>
<dbReference type="AlphaFoldDB" id="A0A165XKW3"/>
<accession>A0A165XKW3</accession>
<comment type="caution">
    <text evidence="1">The sequence shown here is derived from an EMBL/GenBank/DDBJ whole genome shotgun (WGS) entry which is preliminary data.</text>
</comment>
<dbReference type="EMBL" id="LWBR01000025">
    <property type="protein sequence ID" value="KZN96143.1"/>
    <property type="molecule type" value="Genomic_DNA"/>
</dbReference>
<organism evidence="1 2">
    <name type="scientific">Aeribacillus pallidus</name>
    <dbReference type="NCBI Taxonomy" id="33936"/>
    <lineage>
        <taxon>Bacteria</taxon>
        <taxon>Bacillati</taxon>
        <taxon>Bacillota</taxon>
        <taxon>Bacilli</taxon>
        <taxon>Bacillales</taxon>
        <taxon>Bacillaceae</taxon>
        <taxon>Aeribacillus</taxon>
    </lineage>
</organism>
<keyword evidence="2" id="KW-1185">Reference proteome</keyword>
<reference evidence="1 2" key="1">
    <citation type="submission" date="2016-04" db="EMBL/GenBank/DDBJ databases">
        <title>Draft genome sequence of Aeribacillus pallidus 8m3 from petroleum reservoir.</title>
        <authorList>
            <person name="Poltaraus A.B."/>
            <person name="Nazina T.N."/>
            <person name="Tourova T.P."/>
            <person name="Malakho S.M."/>
            <person name="Korshunova A.V."/>
            <person name="Sokolova D.S."/>
        </authorList>
    </citation>
    <scope>NUCLEOTIDE SEQUENCE [LARGE SCALE GENOMIC DNA]</scope>
    <source>
        <strain evidence="1 2">8m3</strain>
    </source>
</reference>
<evidence type="ECO:0000313" key="2">
    <source>
        <dbReference type="Proteomes" id="UP000076476"/>
    </source>
</evidence>
<dbReference type="Proteomes" id="UP000076476">
    <property type="component" value="Unassembled WGS sequence"/>
</dbReference>
<proteinExistence type="predicted"/>
<sequence>MKHLSVEGFLNMDSYALYSFFRLAFDWLQFNFFLPDWYDPDELPRLLWCSILSLSFTYEFHSFEAITFEYIFYKIGHYLSQVCA</sequence>
<evidence type="ECO:0000313" key="1">
    <source>
        <dbReference type="EMBL" id="KZN96143.1"/>
    </source>
</evidence>
<name>A0A165XKW3_9BACI</name>
<gene>
    <name evidence="1" type="ORF">AZI98_10225</name>
</gene>